<dbReference type="EMBL" id="LGUC01000002">
    <property type="protein sequence ID" value="KPN29022.1"/>
    <property type="molecule type" value="Genomic_DNA"/>
</dbReference>
<dbReference type="GO" id="GO:0005198">
    <property type="term" value="F:structural molecule activity"/>
    <property type="evidence" value="ECO:0007669"/>
    <property type="project" value="InterPro"/>
</dbReference>
<keyword evidence="2" id="KW-1185">Reference proteome</keyword>
<sequence>MGFSVSGATAVLFVGLLVGAATLYPAVDRYAERRSDATTTNNERILTQQNTAIETVNATYNASTDQLTITVRNTGANTLSVARTDVLVDGSYARLSAGNTTVGASSTTDIWAPGERLTVTLTRPSEPNRVKIVSGPGVAVTAPVEVR</sequence>
<evidence type="ECO:0000313" key="2">
    <source>
        <dbReference type="Proteomes" id="UP000050535"/>
    </source>
</evidence>
<dbReference type="AlphaFoldDB" id="A0A0P7GKD0"/>
<dbReference type="OrthoDB" id="62189at2157"/>
<comment type="caution">
    <text evidence="1">The sequence shown here is derived from an EMBL/GenBank/DDBJ whole genome shotgun (WGS) entry which is preliminary data.</text>
</comment>
<dbReference type="InterPro" id="IPR002774">
    <property type="entry name" value="Flagellin_arc-type"/>
</dbReference>
<keyword evidence="1" id="KW-0966">Cell projection</keyword>
<dbReference type="RefSeq" id="WP_054584825.1">
    <property type="nucleotide sequence ID" value="NZ_LGUC01000002.1"/>
</dbReference>
<proteinExistence type="predicted"/>
<dbReference type="GO" id="GO:0097588">
    <property type="term" value="P:archaeal or bacterial-type flagellum-dependent cell motility"/>
    <property type="evidence" value="ECO:0007669"/>
    <property type="project" value="InterPro"/>
</dbReference>
<evidence type="ECO:0000313" key="1">
    <source>
        <dbReference type="EMBL" id="KPN29022.1"/>
    </source>
</evidence>
<name>A0A0P7GKD0_9EURY</name>
<dbReference type="PANTHER" id="PTHR42200:SF2">
    <property type="entry name" value="ARCHAEAL FLAGELLA-RELATED PROTEIN F"/>
    <property type="match status" value="1"/>
</dbReference>
<organism evidence="1 2">
    <name type="scientific">Halolamina pelagica</name>
    <dbReference type="NCBI Taxonomy" id="699431"/>
    <lineage>
        <taxon>Archaea</taxon>
        <taxon>Methanobacteriati</taxon>
        <taxon>Methanobacteriota</taxon>
        <taxon>Stenosarchaea group</taxon>
        <taxon>Halobacteria</taxon>
        <taxon>Halobacteriales</taxon>
        <taxon>Haloferacaceae</taxon>
    </lineage>
</organism>
<gene>
    <name evidence="1" type="ORF">SY89_03256</name>
</gene>
<dbReference type="Proteomes" id="UP000050535">
    <property type="component" value="Unassembled WGS sequence"/>
</dbReference>
<reference evidence="2" key="1">
    <citation type="submission" date="2013-11" db="EMBL/GenBank/DDBJ databases">
        <authorList>
            <person name="Hoang H.T."/>
            <person name="Killian M.L."/>
            <person name="Madson D.M."/>
            <person name="Arruda P.H.E."/>
            <person name="Sun D."/>
            <person name="Schwartz K.J."/>
            <person name="Yoon K."/>
        </authorList>
    </citation>
    <scope>NUCLEOTIDE SEQUENCE [LARGE SCALE GENOMIC DNA]</scope>
    <source>
        <strain evidence="2">CDK2</strain>
    </source>
</reference>
<keyword evidence="1" id="KW-0282">Flagellum</keyword>
<protein>
    <submittedName>
        <fullName evidence="1">Putative archaeal flagellar protein F</fullName>
    </submittedName>
</protein>
<dbReference type="STRING" id="699431.SY89_03256"/>
<accession>A0A0P7GKD0</accession>
<keyword evidence="1" id="KW-0969">Cilium</keyword>
<dbReference type="Pfam" id="PF01917">
    <property type="entry name" value="Flagellin_arch-type"/>
    <property type="match status" value="1"/>
</dbReference>
<dbReference type="PANTHER" id="PTHR42200">
    <property type="entry name" value="ARCHAEAL FLAGELLA-RELATED PROTEIN F-RELATED"/>
    <property type="match status" value="1"/>
</dbReference>